<dbReference type="InterPro" id="IPR001584">
    <property type="entry name" value="Integrase_cat-core"/>
</dbReference>
<evidence type="ECO:0000256" key="7">
    <source>
        <dbReference type="ARBA" id="ARBA00022801"/>
    </source>
</evidence>
<keyword evidence="5" id="KW-0540">Nuclease</keyword>
<dbReference type="Gene3D" id="3.10.10.10">
    <property type="entry name" value="HIV Type 1 Reverse Transcriptase, subunit A, domain 1"/>
    <property type="match status" value="1"/>
</dbReference>
<evidence type="ECO:0000256" key="2">
    <source>
        <dbReference type="ARBA" id="ARBA00022670"/>
    </source>
</evidence>
<gene>
    <name evidence="11" type="primary">POL5</name>
</gene>
<sequence>MSHSSLPYFECRLKSGNIVKFLIDTGSTKNYIQPSIVPNPINNENSFFAKSIAGDIEIKQHTFLNLFNSDKKLKFYLLPTLKSFHGILGNDSLKELDAVIHVKDNFMELKGNTKIKIKQLASGSVNKIDTKEDKLSPTQLNAIENLAKNFSNLFTEPNDKLTYTTKVVGEIRTHKDTPVYTRYYPYPMSLKNEVETQINKMLDDGIIRPSRSPYNSPVWVVAKKPDSQGNKQYRIVIDYRKLNAITVADRYPIPQINEVLSQLGKNKFFSVLDLKSGFHQIPLKESDIEKTAFSINNGKYEFTRLPFGLKNAPSIFQRALDDILRHHIGKICYVYIDDIVVFSNSEEEHTRHLQLVFKTLEEANMKIQLDKCHFFKDSVEFLGFIISSKGITKNPKKVEAIAKMPYPENIKQLRSFLGLSGYYRRFIKDYAKLAKPLTILLRGEEGHVSKNKSNKISIELNEDAKDAFNKIKNSLMSDEVILSYPDFNKEFNLTTDASNFAIGAVLSQDKKPIAFISRTLNKTEEAYATNEKEFLAIIWALNNFRNYLYGSAKVNIYTDHQPLTQALSNKNNNSKMKRWKSFLEEYNHELYFKPGTTNVVADALSRMPPEPINSLSITQHSDESSSDNLIWHVESPINVFKNQLFLNSGPTSTYQFQIIFPTYHRHVIEEPDYSPRVLINLLKRYLNPSVINCIRTDERTMGKIQEIYPIHFNNYKTRFSRLLVQDITNESQQEEIVINTHKRAHRNSRENKLQILEHYYFPAMTKTIKRIIQQCSTCKENKYDRHPTKPKLGETPIPQFPGQILHIDIYMTNRNIVLTALDKFSKYAQTKIIRSRAIEHIKEPLRELLFQFGVPESVVIDNETSLNSASIKFLLEDTLKIKVFRTPPYSSSVNGQVERFHS</sequence>
<evidence type="ECO:0000256" key="1">
    <source>
        <dbReference type="ARBA" id="ARBA00012493"/>
    </source>
</evidence>
<dbReference type="PROSITE" id="PS00141">
    <property type="entry name" value="ASP_PROTEASE"/>
    <property type="match status" value="1"/>
</dbReference>
<dbReference type="SUPFAM" id="SSF50630">
    <property type="entry name" value="Acid proteases"/>
    <property type="match status" value="1"/>
</dbReference>
<reference evidence="11" key="2">
    <citation type="journal article" date="2014" name="BMC Genomics">
        <title>A genomic perspective to assessing quality of mass-reared SIT flies used in Mediterranean fruit fly (Ceratitis capitata) eradication in California.</title>
        <authorList>
            <person name="Calla B."/>
            <person name="Hall B."/>
            <person name="Hou S."/>
            <person name="Geib S.M."/>
        </authorList>
    </citation>
    <scope>NUCLEOTIDE SEQUENCE</scope>
</reference>
<dbReference type="GO" id="GO:0004190">
    <property type="term" value="F:aspartic-type endopeptidase activity"/>
    <property type="evidence" value="ECO:0007669"/>
    <property type="project" value="InterPro"/>
</dbReference>
<dbReference type="FunFam" id="3.30.70.270:FF:000020">
    <property type="entry name" value="Transposon Tf2-6 polyprotein-like Protein"/>
    <property type="match status" value="1"/>
</dbReference>
<reference evidence="11" key="1">
    <citation type="submission" date="2013-07" db="EMBL/GenBank/DDBJ databases">
        <authorList>
            <person name="Geib S."/>
        </authorList>
    </citation>
    <scope>NUCLEOTIDE SEQUENCE</scope>
</reference>
<dbReference type="SUPFAM" id="SSF56672">
    <property type="entry name" value="DNA/RNA polymerases"/>
    <property type="match status" value="1"/>
</dbReference>
<keyword evidence="6" id="KW-0255">Endonuclease</keyword>
<dbReference type="Gene3D" id="1.10.340.70">
    <property type="match status" value="1"/>
</dbReference>
<dbReference type="InterPro" id="IPR012337">
    <property type="entry name" value="RNaseH-like_sf"/>
</dbReference>
<dbReference type="InterPro" id="IPR043128">
    <property type="entry name" value="Rev_trsase/Diguanyl_cyclase"/>
</dbReference>
<dbReference type="Pfam" id="PF00078">
    <property type="entry name" value="RVT_1"/>
    <property type="match status" value="1"/>
</dbReference>
<evidence type="ECO:0000256" key="6">
    <source>
        <dbReference type="ARBA" id="ARBA00022759"/>
    </source>
</evidence>
<dbReference type="EMBL" id="GAMC01009519">
    <property type="protein sequence ID" value="JAB97036.1"/>
    <property type="molecule type" value="mRNA"/>
</dbReference>
<dbReference type="PANTHER" id="PTHR37984:SF5">
    <property type="entry name" value="PROTEIN NYNRIN-LIKE"/>
    <property type="match status" value="1"/>
</dbReference>
<dbReference type="InterPro" id="IPR050951">
    <property type="entry name" value="Retrovirus_Pol_polyprotein"/>
</dbReference>
<evidence type="ECO:0000259" key="9">
    <source>
        <dbReference type="PROSITE" id="PS50878"/>
    </source>
</evidence>
<protein>
    <recommendedName>
        <fullName evidence="1">RNA-directed DNA polymerase</fullName>
        <ecNumber evidence="1">2.7.7.49</ecNumber>
    </recommendedName>
</protein>
<dbReference type="InterPro" id="IPR036397">
    <property type="entry name" value="RNaseH_sf"/>
</dbReference>
<keyword evidence="7" id="KW-0378">Hydrolase</keyword>
<keyword evidence="2" id="KW-0645">Protease</keyword>
<dbReference type="EC" id="2.7.7.49" evidence="1"/>
<dbReference type="PROSITE" id="PS50994">
    <property type="entry name" value="INTEGRASE"/>
    <property type="match status" value="1"/>
</dbReference>
<dbReference type="GO" id="GO:0004519">
    <property type="term" value="F:endonuclease activity"/>
    <property type="evidence" value="ECO:0007669"/>
    <property type="project" value="UniProtKB-KW"/>
</dbReference>
<dbReference type="GO" id="GO:0003964">
    <property type="term" value="F:RNA-directed DNA polymerase activity"/>
    <property type="evidence" value="ECO:0007669"/>
    <property type="project" value="UniProtKB-KW"/>
</dbReference>
<feature type="domain" description="Reverse transcriptase" evidence="9">
    <location>
        <begin position="202"/>
        <end position="386"/>
    </location>
</feature>
<dbReference type="InterPro" id="IPR041373">
    <property type="entry name" value="RT_RNaseH"/>
</dbReference>
<dbReference type="InterPro" id="IPR041588">
    <property type="entry name" value="Integrase_H2C2"/>
</dbReference>
<keyword evidence="8" id="KW-0695">RNA-directed DNA polymerase</keyword>
<evidence type="ECO:0000256" key="4">
    <source>
        <dbReference type="ARBA" id="ARBA00022695"/>
    </source>
</evidence>
<evidence type="ECO:0000256" key="5">
    <source>
        <dbReference type="ARBA" id="ARBA00022722"/>
    </source>
</evidence>
<dbReference type="GO" id="GO:0006508">
    <property type="term" value="P:proteolysis"/>
    <property type="evidence" value="ECO:0007669"/>
    <property type="project" value="UniProtKB-KW"/>
</dbReference>
<dbReference type="SUPFAM" id="SSF53098">
    <property type="entry name" value="Ribonuclease H-like"/>
    <property type="match status" value="1"/>
</dbReference>
<organism evidence="11">
    <name type="scientific">Ceratitis capitata</name>
    <name type="common">Mediterranean fruit fly</name>
    <name type="synonym">Tephritis capitata</name>
    <dbReference type="NCBI Taxonomy" id="7213"/>
    <lineage>
        <taxon>Eukaryota</taxon>
        <taxon>Metazoa</taxon>
        <taxon>Ecdysozoa</taxon>
        <taxon>Arthropoda</taxon>
        <taxon>Hexapoda</taxon>
        <taxon>Insecta</taxon>
        <taxon>Pterygota</taxon>
        <taxon>Neoptera</taxon>
        <taxon>Endopterygota</taxon>
        <taxon>Diptera</taxon>
        <taxon>Brachycera</taxon>
        <taxon>Muscomorpha</taxon>
        <taxon>Tephritoidea</taxon>
        <taxon>Tephritidae</taxon>
        <taxon>Ceratitis</taxon>
        <taxon>Ceratitis</taxon>
    </lineage>
</organism>
<keyword evidence="4" id="KW-0548">Nucleotidyltransferase</keyword>
<dbReference type="InterPro" id="IPR043502">
    <property type="entry name" value="DNA/RNA_pol_sf"/>
</dbReference>
<name>W8BUS8_CERCA</name>
<proteinExistence type="evidence at transcript level"/>
<feature type="non-terminal residue" evidence="11">
    <location>
        <position position="902"/>
    </location>
</feature>
<dbReference type="InterPro" id="IPR000477">
    <property type="entry name" value="RT_dom"/>
</dbReference>
<accession>W8BUS8</accession>
<evidence type="ECO:0000313" key="11">
    <source>
        <dbReference type="EMBL" id="JAB97036.1"/>
    </source>
</evidence>
<evidence type="ECO:0000259" key="10">
    <source>
        <dbReference type="PROSITE" id="PS50994"/>
    </source>
</evidence>
<dbReference type="Gene3D" id="2.40.70.10">
    <property type="entry name" value="Acid Proteases"/>
    <property type="match status" value="1"/>
</dbReference>
<dbReference type="Gene3D" id="3.30.420.10">
    <property type="entry name" value="Ribonuclease H-like superfamily/Ribonuclease H"/>
    <property type="match status" value="1"/>
</dbReference>
<dbReference type="FunFam" id="3.10.20.370:FF:000001">
    <property type="entry name" value="Retrovirus-related Pol polyprotein from transposon 17.6-like protein"/>
    <property type="match status" value="1"/>
</dbReference>
<dbReference type="Pfam" id="PF17921">
    <property type="entry name" value="Integrase_H2C2"/>
    <property type="match status" value="1"/>
</dbReference>
<dbReference type="InterPro" id="IPR001969">
    <property type="entry name" value="Aspartic_peptidase_AS"/>
</dbReference>
<dbReference type="FunFam" id="3.10.10.10:FF:000007">
    <property type="entry name" value="Retrovirus-related Pol polyprotein from transposon 17.6-like Protein"/>
    <property type="match status" value="1"/>
</dbReference>
<dbReference type="GO" id="GO:0003676">
    <property type="term" value="F:nucleic acid binding"/>
    <property type="evidence" value="ECO:0007669"/>
    <property type="project" value="InterPro"/>
</dbReference>
<dbReference type="GO" id="GO:0042575">
    <property type="term" value="C:DNA polymerase complex"/>
    <property type="evidence" value="ECO:0007669"/>
    <property type="project" value="UniProtKB-ARBA"/>
</dbReference>
<dbReference type="OrthoDB" id="8057740at2759"/>
<dbReference type="Pfam" id="PF17917">
    <property type="entry name" value="RT_RNaseH"/>
    <property type="match status" value="1"/>
</dbReference>
<evidence type="ECO:0000256" key="3">
    <source>
        <dbReference type="ARBA" id="ARBA00022679"/>
    </source>
</evidence>
<dbReference type="GO" id="GO:0015074">
    <property type="term" value="P:DNA integration"/>
    <property type="evidence" value="ECO:0007669"/>
    <property type="project" value="InterPro"/>
</dbReference>
<dbReference type="CDD" id="cd01647">
    <property type="entry name" value="RT_LTR"/>
    <property type="match status" value="1"/>
</dbReference>
<keyword evidence="3" id="KW-0808">Transferase</keyword>
<dbReference type="CDD" id="cd09274">
    <property type="entry name" value="RNase_HI_RT_Ty3"/>
    <property type="match status" value="1"/>
</dbReference>
<dbReference type="AlphaFoldDB" id="W8BUS8"/>
<dbReference type="Gene3D" id="3.30.70.270">
    <property type="match status" value="2"/>
</dbReference>
<dbReference type="InterPro" id="IPR021109">
    <property type="entry name" value="Peptidase_aspartic_dom_sf"/>
</dbReference>
<dbReference type="PROSITE" id="PS50878">
    <property type="entry name" value="RT_POL"/>
    <property type="match status" value="1"/>
</dbReference>
<feature type="domain" description="Integrase catalytic" evidence="10">
    <location>
        <begin position="792"/>
        <end position="902"/>
    </location>
</feature>
<evidence type="ECO:0000256" key="8">
    <source>
        <dbReference type="ARBA" id="ARBA00022918"/>
    </source>
</evidence>
<dbReference type="PANTHER" id="PTHR37984">
    <property type="entry name" value="PROTEIN CBG26694"/>
    <property type="match status" value="1"/>
</dbReference>